<reference evidence="6 7" key="1">
    <citation type="submission" date="2024-02" db="EMBL/GenBank/DDBJ databases">
        <authorList>
            <person name="Daric V."/>
            <person name="Darras S."/>
        </authorList>
    </citation>
    <scope>NUCLEOTIDE SEQUENCE [LARGE SCALE GENOMIC DNA]</scope>
</reference>
<feature type="compositionally biased region" description="Low complexity" evidence="4">
    <location>
        <begin position="684"/>
        <end position="703"/>
    </location>
</feature>
<dbReference type="InterPro" id="IPR004087">
    <property type="entry name" value="KH_dom"/>
</dbReference>
<feature type="compositionally biased region" description="Basic and acidic residues" evidence="4">
    <location>
        <begin position="971"/>
        <end position="983"/>
    </location>
</feature>
<gene>
    <name evidence="6" type="ORF">CVLEPA_LOCUS1157</name>
</gene>
<feature type="domain" description="SAM" evidence="5">
    <location>
        <begin position="1205"/>
        <end position="1264"/>
    </location>
</feature>
<dbReference type="SMART" id="SM00322">
    <property type="entry name" value="KH"/>
    <property type="match status" value="2"/>
</dbReference>
<dbReference type="InterPro" id="IPR004088">
    <property type="entry name" value="KH_dom_type_1"/>
</dbReference>
<dbReference type="PROSITE" id="PS50105">
    <property type="entry name" value="SAM_DOMAIN"/>
    <property type="match status" value="1"/>
</dbReference>
<evidence type="ECO:0000256" key="4">
    <source>
        <dbReference type="SAM" id="MobiDB-lite"/>
    </source>
</evidence>
<evidence type="ECO:0000313" key="7">
    <source>
        <dbReference type="Proteomes" id="UP001642483"/>
    </source>
</evidence>
<proteinExistence type="inferred from homology"/>
<feature type="region of interest" description="Disordered" evidence="4">
    <location>
        <begin position="1073"/>
        <end position="1101"/>
    </location>
</feature>
<dbReference type="InterPro" id="IPR013761">
    <property type="entry name" value="SAM/pointed_sf"/>
</dbReference>
<keyword evidence="2" id="KW-0677">Repeat</keyword>
<dbReference type="InterPro" id="IPR047549">
    <property type="entry name" value="BICC1_KH-I_rpt1"/>
</dbReference>
<dbReference type="InterPro" id="IPR054727">
    <property type="entry name" value="BICC1_KH"/>
</dbReference>
<dbReference type="InterPro" id="IPR036612">
    <property type="entry name" value="KH_dom_type_1_sf"/>
</dbReference>
<feature type="region of interest" description="Disordered" evidence="4">
    <location>
        <begin position="684"/>
        <end position="716"/>
    </location>
</feature>
<dbReference type="Gene3D" id="1.10.150.50">
    <property type="entry name" value="Transcription Factor, Ets-1"/>
    <property type="match status" value="1"/>
</dbReference>
<dbReference type="PANTHER" id="PTHR10627:SF69">
    <property type="entry name" value="PROTEIN BICAUDAL C"/>
    <property type="match status" value="1"/>
</dbReference>
<dbReference type="InterPro" id="IPR047554">
    <property type="entry name" value="BICC1_KH-I_rpt2"/>
</dbReference>
<dbReference type="PANTHER" id="PTHR10627">
    <property type="entry name" value="SCP160"/>
    <property type="match status" value="1"/>
</dbReference>
<dbReference type="Pfam" id="PF24234">
    <property type="entry name" value="KH_BICC1_1st"/>
    <property type="match status" value="1"/>
</dbReference>
<dbReference type="Pfam" id="PF22985">
    <property type="entry name" value="KH_BICC1"/>
    <property type="match status" value="2"/>
</dbReference>
<comment type="similarity">
    <text evidence="1">Belongs to the BicC family.</text>
</comment>
<comment type="caution">
    <text evidence="6">The sequence shown here is derived from an EMBL/GenBank/DDBJ whole genome shotgun (WGS) entry which is preliminary data.</text>
</comment>
<feature type="region of interest" description="Disordered" evidence="4">
    <location>
        <begin position="1277"/>
        <end position="1335"/>
    </location>
</feature>
<dbReference type="Pfam" id="PF00536">
    <property type="entry name" value="SAM_1"/>
    <property type="match status" value="1"/>
</dbReference>
<dbReference type="SUPFAM" id="SSF54791">
    <property type="entry name" value="Eukaryotic type KH-domain (KH-domain type I)"/>
    <property type="match status" value="2"/>
</dbReference>
<dbReference type="InterPro" id="IPR047553">
    <property type="entry name" value="BICC1_KH-I_rpt3"/>
</dbReference>
<evidence type="ECO:0000313" key="6">
    <source>
        <dbReference type="EMBL" id="CAK8672167.1"/>
    </source>
</evidence>
<evidence type="ECO:0000256" key="1">
    <source>
        <dbReference type="ARBA" id="ARBA00007662"/>
    </source>
</evidence>
<keyword evidence="3" id="KW-0694">RNA-binding</keyword>
<feature type="compositionally biased region" description="Polar residues" evidence="4">
    <location>
        <begin position="1088"/>
        <end position="1101"/>
    </location>
</feature>
<feature type="compositionally biased region" description="Low complexity" evidence="4">
    <location>
        <begin position="924"/>
        <end position="934"/>
    </location>
</feature>
<dbReference type="Proteomes" id="UP001642483">
    <property type="component" value="Unassembled WGS sequence"/>
</dbReference>
<evidence type="ECO:0000256" key="2">
    <source>
        <dbReference type="ARBA" id="ARBA00022737"/>
    </source>
</evidence>
<dbReference type="CDD" id="cd22420">
    <property type="entry name" value="KH-I_BICC1_rpt1"/>
    <property type="match status" value="1"/>
</dbReference>
<dbReference type="SMART" id="SM00454">
    <property type="entry name" value="SAM"/>
    <property type="match status" value="1"/>
</dbReference>
<protein>
    <recommendedName>
        <fullName evidence="5">SAM domain-containing protein</fullName>
    </recommendedName>
</protein>
<sequence length="1335" mass="147886">MAVNSCKLFDETASWRSKDDVINMTKAATPAGDIFNNNHRLDDNCNNNNNRKNAAVVVNRPETADDHACLNDVMLQQGKQPEPPHKDANQLEAEHLNESELINNQSSILTVNKDGDSMKLDCNYDEKKINGLLETISVKEQTMVNNTDVQKSEEPTLPDTQETLKEQLLPPSGESIREDDEQAIVPDDEIDQHPDWIEERFRVDRKKLEQMLQAAANGKGQTGDDFFGKVMNETNTEITWPSKIKIGAKSKKDPHIKVRGKQEDVVRAKLLVMQVLDTKCTRVTLKMDVSHTEHSHVIGKGGNNIKRVMEETGCHIHFPDSNRNSNAEKSNQVSIAGQPAGVDMARGKIRELLPIVVSFDLSMSGSIPDPNSAPIQQIVQLYSISVQFKQRMNRYCTTTCTVRGSNDNMAGLVEGTLKLMQHVTGGAVVHVTSQMEVAPQQHSYMMGRNGCNIKHIMQRTDAQITFPDPNYVPKKSTILITGNVQSVVMARQRLMGCLPLVLMFDMKQDDSISATEEASKNNQLMESLDVFISIKLKPKQPSKSVIVKSVERNIYNMFEARRQLLKLDLNGLKTPPPSTSPPPVSISSKNNIQGAPMIHLTPSTHLKPHYIGIIQPNNVALVNGHMTTLSRPTSATPTGASILRPNWAASPLPSPSQSPFPMSQQGAVAAIQAQQQQNMLLQAQLSAQQQQHMAAASRSSSMAGSPPSQRPNDIDAPTNALQLTQQFIQENNESQNERLQQKPSLQDAKRLSNVARMEASWGSQENWVTSAKLENESSTSKFFINQGIPGNLRGLQRQVLEVQKKIEGRISASNSFNKGNSGKSIVHSHSFSDSNLQCDEFPPIHHQARHSLADCLENCSTENINAVAKSFLQVGSPTHKGIPVKTPPGSDSASPLSERLNDFQAMSPESNNSVDLNKQASKMHPSPHSSASSADLKPLFRNLRNSPTRGKYLHPDRLNEQPPIPMTDSQYMRESHDNERSQFGKESPAPPPGFNNFPKSTHSPLAGSDYETMRQKAYEAMQSIPVASEVRTPTVVWAGKGFSKSMPSQEWKRLGFDEKFKQNLDTTFEMRDDGSLHEEETSPEPNPLTMSQHLGNSSNRGVAQGKLLSWREKNLHNLSQSKDLRNSLPKRRQHSTFDPLMDEFVKPTLPPPPHPNDDNNPVASYPSSDPSLRLQPPSHISNQPLEAALSLLTNNHLGGHSNCVELHDLLSHLNLEKYSEVFSKQEVDLQTFLTLTESDLTELGIKVFGPKRKILLAIEELKKNRNLLYGNALSAAPGGPTSIRAPQPSAENLGDFLNGPRPQSPTLRGRRNPSQLSSSRLLHNPRGIVSQSGRW</sequence>
<feature type="compositionally biased region" description="Polar residues" evidence="4">
    <location>
        <begin position="1312"/>
        <end position="1321"/>
    </location>
</feature>
<feature type="region of interest" description="Disordered" evidence="4">
    <location>
        <begin position="878"/>
        <end position="897"/>
    </location>
</feature>
<feature type="region of interest" description="Disordered" evidence="4">
    <location>
        <begin position="1118"/>
        <end position="1180"/>
    </location>
</feature>
<feature type="compositionally biased region" description="Polar residues" evidence="4">
    <location>
        <begin position="907"/>
        <end position="920"/>
    </location>
</feature>
<name>A0ABP0F1L1_CLALP</name>
<dbReference type="SUPFAM" id="SSF47769">
    <property type="entry name" value="SAM/Pointed domain"/>
    <property type="match status" value="1"/>
</dbReference>
<dbReference type="InterPro" id="IPR001660">
    <property type="entry name" value="SAM"/>
</dbReference>
<dbReference type="CDD" id="cd22422">
    <property type="entry name" value="KH-I_BICC1_rpt3"/>
    <property type="match status" value="1"/>
</dbReference>
<accession>A0ABP0F1L1</accession>
<evidence type="ECO:0000259" key="5">
    <source>
        <dbReference type="PROSITE" id="PS50105"/>
    </source>
</evidence>
<evidence type="ECO:0000256" key="3">
    <source>
        <dbReference type="PROSITE-ProRule" id="PRU00117"/>
    </source>
</evidence>
<keyword evidence="7" id="KW-1185">Reference proteome</keyword>
<organism evidence="6 7">
    <name type="scientific">Clavelina lepadiformis</name>
    <name type="common">Light-bulb sea squirt</name>
    <name type="synonym">Ascidia lepadiformis</name>
    <dbReference type="NCBI Taxonomy" id="159417"/>
    <lineage>
        <taxon>Eukaryota</taxon>
        <taxon>Metazoa</taxon>
        <taxon>Chordata</taxon>
        <taxon>Tunicata</taxon>
        <taxon>Ascidiacea</taxon>
        <taxon>Aplousobranchia</taxon>
        <taxon>Clavelinidae</taxon>
        <taxon>Clavelina</taxon>
    </lineage>
</organism>
<feature type="region of interest" description="Disordered" evidence="4">
    <location>
        <begin position="906"/>
        <end position="1007"/>
    </location>
</feature>
<dbReference type="Pfam" id="PF00013">
    <property type="entry name" value="KH_1"/>
    <property type="match status" value="2"/>
</dbReference>
<dbReference type="CDD" id="cd22421">
    <property type="entry name" value="KH-I_BICC1_rpt2"/>
    <property type="match status" value="1"/>
</dbReference>
<dbReference type="EMBL" id="CAWYQH010000001">
    <property type="protein sequence ID" value="CAK8672167.1"/>
    <property type="molecule type" value="Genomic_DNA"/>
</dbReference>
<dbReference type="PROSITE" id="PS50084">
    <property type="entry name" value="KH_TYPE_1"/>
    <property type="match status" value="2"/>
</dbReference>
<dbReference type="Gene3D" id="3.30.310.270">
    <property type="match status" value="2"/>
</dbReference>